<evidence type="ECO:0000256" key="2">
    <source>
        <dbReference type="ARBA" id="ARBA00022692"/>
    </source>
</evidence>
<proteinExistence type="predicted"/>
<dbReference type="EMBL" id="CP043028">
    <property type="protein sequence ID" value="QFJ55069.1"/>
    <property type="molecule type" value="Genomic_DNA"/>
</dbReference>
<feature type="transmembrane region" description="Helical" evidence="5">
    <location>
        <begin position="77"/>
        <end position="97"/>
    </location>
</feature>
<dbReference type="PANTHER" id="PTHR43847:SF1">
    <property type="entry name" value="BLL3993 PROTEIN"/>
    <property type="match status" value="1"/>
</dbReference>
<feature type="transmembrane region" description="Helical" evidence="5">
    <location>
        <begin position="103"/>
        <end position="123"/>
    </location>
</feature>
<dbReference type="GO" id="GO:0004671">
    <property type="term" value="F:protein C-terminal S-isoprenylcysteine carboxyl O-methyltransferase activity"/>
    <property type="evidence" value="ECO:0007669"/>
    <property type="project" value="InterPro"/>
</dbReference>
<protein>
    <submittedName>
        <fullName evidence="6">Isoprenylcysteine carboxylmethyltransferase family protein</fullName>
    </submittedName>
</protein>
<evidence type="ECO:0000256" key="3">
    <source>
        <dbReference type="ARBA" id="ARBA00022989"/>
    </source>
</evidence>
<keyword evidence="2 5" id="KW-0812">Transmembrane</keyword>
<dbReference type="AlphaFoldDB" id="A0A5P6VTI5"/>
<evidence type="ECO:0000256" key="1">
    <source>
        <dbReference type="ARBA" id="ARBA00004141"/>
    </source>
</evidence>
<evidence type="ECO:0000256" key="5">
    <source>
        <dbReference type="SAM" id="Phobius"/>
    </source>
</evidence>
<dbReference type="Gene3D" id="1.20.120.1630">
    <property type="match status" value="1"/>
</dbReference>
<dbReference type="InterPro" id="IPR007269">
    <property type="entry name" value="ICMT_MeTrfase"/>
</dbReference>
<comment type="subcellular location">
    <subcellularLocation>
        <location evidence="1">Membrane</location>
        <topology evidence="1">Multi-pass membrane protein</topology>
    </subcellularLocation>
</comment>
<dbReference type="Proteomes" id="UP000327030">
    <property type="component" value="Chromosome 1"/>
</dbReference>
<evidence type="ECO:0000256" key="4">
    <source>
        <dbReference type="ARBA" id="ARBA00023136"/>
    </source>
</evidence>
<gene>
    <name evidence="6" type="ORF">FXF36_09440</name>
</gene>
<dbReference type="PANTHER" id="PTHR43847">
    <property type="entry name" value="BLL3993 PROTEIN"/>
    <property type="match status" value="1"/>
</dbReference>
<evidence type="ECO:0000313" key="7">
    <source>
        <dbReference type="Proteomes" id="UP000327030"/>
    </source>
</evidence>
<keyword evidence="4 5" id="KW-0472">Membrane</keyword>
<name>A0A5P6VTI5_PSEXY</name>
<feature type="transmembrane region" description="Helical" evidence="5">
    <location>
        <begin position="9"/>
        <end position="28"/>
    </location>
</feature>
<feature type="transmembrane region" description="Helical" evidence="5">
    <location>
        <begin position="163"/>
        <end position="186"/>
    </location>
</feature>
<dbReference type="Pfam" id="PF04140">
    <property type="entry name" value="ICMT"/>
    <property type="match status" value="1"/>
</dbReference>
<dbReference type="GO" id="GO:0016020">
    <property type="term" value="C:membrane"/>
    <property type="evidence" value="ECO:0007669"/>
    <property type="project" value="UniProtKB-SubCell"/>
</dbReference>
<dbReference type="InterPro" id="IPR052527">
    <property type="entry name" value="Metal_cation-efflux_comp"/>
</dbReference>
<dbReference type="RefSeq" id="WP_151623518.1">
    <property type="nucleotide sequence ID" value="NZ_CP043028.1"/>
</dbReference>
<organism evidence="6 7">
    <name type="scientific">Pseudobutyrivibrio xylanivorans</name>
    <dbReference type="NCBI Taxonomy" id="185007"/>
    <lineage>
        <taxon>Bacteria</taxon>
        <taxon>Bacillati</taxon>
        <taxon>Bacillota</taxon>
        <taxon>Clostridia</taxon>
        <taxon>Lachnospirales</taxon>
        <taxon>Lachnospiraceae</taxon>
        <taxon>Pseudobutyrivibrio</taxon>
    </lineage>
</organism>
<reference evidence="7" key="1">
    <citation type="submission" date="2019-08" db="EMBL/GenBank/DDBJ databases">
        <title>Complete Genome Sequence of the Polysaccharide-Degrading Rumen Bacterium Pseudobutyrivibrio xylanivorans MA3014.</title>
        <authorList>
            <person name="Palevich N."/>
            <person name="Maclean P.H."/>
            <person name="Kelly W.J."/>
            <person name="Leahy S.C."/>
            <person name="Rakonjac J."/>
            <person name="Attwood G.T."/>
        </authorList>
    </citation>
    <scope>NUCLEOTIDE SEQUENCE [LARGE SCALE GENOMIC DNA]</scope>
    <source>
        <strain evidence="7">MA3014</strain>
    </source>
</reference>
<evidence type="ECO:0000313" key="6">
    <source>
        <dbReference type="EMBL" id="QFJ55069.1"/>
    </source>
</evidence>
<sequence length="223" mass="25716">MTKELFFQAIIKLVAGIVILGALLFIPAGTFNYWNGWLFLAVLFIPMFIAGIIMMFKNQELLKKRLNAKEEQGEQKLVVLFSGIMFIAAFGVAGLNFRFKWIVLPQWAIIVATIIFLIAYILYAEVIRENEFLSRTVEVQENQKVVDTGLYGIVRHPMYSVTLLLFGAMPWILGSPISFIIMLIYIPIIVKRIKNEEQVLKEGLEGYSDYCEKVRYRIIPFIY</sequence>
<feature type="transmembrane region" description="Helical" evidence="5">
    <location>
        <begin position="34"/>
        <end position="56"/>
    </location>
</feature>
<accession>A0A5P6VTI5</accession>
<dbReference type="OrthoDB" id="5471300at2"/>
<dbReference type="KEGG" id="pxv:FXF36_09440"/>
<keyword evidence="3 5" id="KW-1133">Transmembrane helix</keyword>